<gene>
    <name evidence="6" type="ORF">SAMN04488087_2373</name>
</gene>
<keyword evidence="7" id="KW-1185">Reference proteome</keyword>
<keyword evidence="2 4" id="KW-0813">Transport</keyword>
<dbReference type="InterPro" id="IPR050811">
    <property type="entry name" value="Phosphate_ABC_transporter"/>
</dbReference>
<dbReference type="AlphaFoldDB" id="A0A1M6WNX6"/>
<evidence type="ECO:0000256" key="2">
    <source>
        <dbReference type="ARBA" id="ARBA00022448"/>
    </source>
</evidence>
<reference evidence="7" key="1">
    <citation type="submission" date="2016-11" db="EMBL/GenBank/DDBJ databases">
        <authorList>
            <person name="Varghese N."/>
            <person name="Submissions S."/>
        </authorList>
    </citation>
    <scope>NUCLEOTIDE SEQUENCE [LARGE SCALE GENOMIC DNA]</scope>
    <source>
        <strain evidence="7">DSM 22212</strain>
    </source>
</reference>
<dbReference type="STRING" id="633813.SAMN04488087_2373"/>
<feature type="domain" description="PBP" evidence="5">
    <location>
        <begin position="25"/>
        <end position="282"/>
    </location>
</feature>
<dbReference type="Proteomes" id="UP000185812">
    <property type="component" value="Unassembled WGS sequence"/>
</dbReference>
<accession>A0A1M6WNX6</accession>
<keyword evidence="3" id="KW-0732">Signal</keyword>
<dbReference type="SUPFAM" id="SSF53850">
    <property type="entry name" value="Periplasmic binding protein-like II"/>
    <property type="match status" value="1"/>
</dbReference>
<dbReference type="GO" id="GO:0042301">
    <property type="term" value="F:phosphate ion binding"/>
    <property type="evidence" value="ECO:0007669"/>
    <property type="project" value="UniProtKB-UniRule"/>
</dbReference>
<comment type="function">
    <text evidence="4">Involved in the system for phosphate transport across the cytoplasmic membrane.</text>
</comment>
<dbReference type="PANTHER" id="PTHR30570">
    <property type="entry name" value="PERIPLASMIC PHOSPHATE BINDING COMPONENT OF PHOSPHATE ABC TRANSPORTER"/>
    <property type="match status" value="1"/>
</dbReference>
<dbReference type="RefSeq" id="WP_072716183.1">
    <property type="nucleotide sequence ID" value="NZ_FRAU01000009.1"/>
</dbReference>
<evidence type="ECO:0000313" key="6">
    <source>
        <dbReference type="EMBL" id="SHK95398.1"/>
    </source>
</evidence>
<dbReference type="EMBL" id="FRAU01000009">
    <property type="protein sequence ID" value="SHK95398.1"/>
    <property type="molecule type" value="Genomic_DNA"/>
</dbReference>
<keyword evidence="4" id="KW-0592">Phosphate transport</keyword>
<evidence type="ECO:0000256" key="3">
    <source>
        <dbReference type="ARBA" id="ARBA00022729"/>
    </source>
</evidence>
<protein>
    <recommendedName>
        <fullName evidence="4">Phosphate-binding protein</fullName>
    </recommendedName>
</protein>
<proteinExistence type="inferred from homology"/>
<dbReference type="GO" id="GO:0006817">
    <property type="term" value="P:phosphate ion transport"/>
    <property type="evidence" value="ECO:0007669"/>
    <property type="project" value="UniProtKB-UniRule"/>
</dbReference>
<organism evidence="6 7">
    <name type="scientific">Rhodothermus profundi</name>
    <dbReference type="NCBI Taxonomy" id="633813"/>
    <lineage>
        <taxon>Bacteria</taxon>
        <taxon>Pseudomonadati</taxon>
        <taxon>Rhodothermota</taxon>
        <taxon>Rhodothermia</taxon>
        <taxon>Rhodothermales</taxon>
        <taxon>Rhodothermaceae</taxon>
        <taxon>Rhodothermus</taxon>
    </lineage>
</organism>
<dbReference type="PANTHER" id="PTHR30570:SF1">
    <property type="entry name" value="PHOSPHATE-BINDING PROTEIN PSTS"/>
    <property type="match status" value="1"/>
</dbReference>
<dbReference type="PROSITE" id="PS51257">
    <property type="entry name" value="PROKAR_LIPOPROTEIN"/>
    <property type="match status" value="1"/>
</dbReference>
<comment type="similarity">
    <text evidence="1 4">Belongs to the PstS family.</text>
</comment>
<name>A0A1M6WNX6_9BACT</name>
<evidence type="ECO:0000256" key="4">
    <source>
        <dbReference type="RuleBase" id="RU367119"/>
    </source>
</evidence>
<evidence type="ECO:0000259" key="5">
    <source>
        <dbReference type="Pfam" id="PF12849"/>
    </source>
</evidence>
<dbReference type="InterPro" id="IPR011862">
    <property type="entry name" value="Phos-bd"/>
</dbReference>
<dbReference type="Pfam" id="PF12849">
    <property type="entry name" value="PBP_like_2"/>
    <property type="match status" value="1"/>
</dbReference>
<evidence type="ECO:0000256" key="1">
    <source>
        <dbReference type="ARBA" id="ARBA00008725"/>
    </source>
</evidence>
<dbReference type="NCBIfam" id="TIGR02136">
    <property type="entry name" value="ptsS_2"/>
    <property type="match status" value="1"/>
</dbReference>
<dbReference type="Gene3D" id="3.40.190.10">
    <property type="entry name" value="Periplasmic binding protein-like II"/>
    <property type="match status" value="2"/>
</dbReference>
<dbReference type="CDD" id="cd13654">
    <property type="entry name" value="PBP2_phosphate_like_2"/>
    <property type="match status" value="1"/>
</dbReference>
<sequence>MIGSRILLVSVLLGGVLVGCGRGPQQSGQLTGSVHIDGSSTVYPLTEAVAEEFMKQYPGVRVTVGISGTGGGFSKFLRKETDINDASRPIRPVEDSLARQNGVAYIELPVAYDGIAVVVHPENDWVECLTVEELRRIWEPNSTITRWRQVRASFPDRPLSLYGAGTDSGTYDYFTAAIVGEEHASRSDFTASEDDNVLVQGVSGDPNALGFIPLAYYEENTDKLKAVAIDDGNPDNGEGCILPSPETVNNGTYQPLSRPIFIYVRADRADDPAVEAFVTFYLKQAAALAPEVGYVPLSAEAYELALARFQNRITGSIFGGEGSQVGVMVEDLLRLERSSTESTAE</sequence>
<dbReference type="InterPro" id="IPR024370">
    <property type="entry name" value="PBP_domain"/>
</dbReference>
<dbReference type="OrthoDB" id="9783488at2"/>
<evidence type="ECO:0000313" key="7">
    <source>
        <dbReference type="Proteomes" id="UP000185812"/>
    </source>
</evidence>